<dbReference type="Proteomes" id="UP000001025">
    <property type="component" value="Chromosome"/>
</dbReference>
<keyword evidence="4" id="KW-1185">Reference proteome</keyword>
<dbReference type="Pfam" id="PF05569">
    <property type="entry name" value="Peptidase_M56"/>
    <property type="match status" value="1"/>
</dbReference>
<feature type="transmembrane region" description="Helical" evidence="1">
    <location>
        <begin position="257"/>
        <end position="276"/>
    </location>
</feature>
<reference evidence="3 4" key="1">
    <citation type="journal article" date="2003" name="Proc. Natl. Acad. Sci. U.S.A.">
        <title>Complete genome sequence of the marine planctomycete Pirellula sp. strain 1.</title>
        <authorList>
            <person name="Gloeckner F.O."/>
            <person name="Kube M."/>
            <person name="Bauer M."/>
            <person name="Teeling H."/>
            <person name="Lombardot T."/>
            <person name="Ludwig W."/>
            <person name="Gade D."/>
            <person name="Beck A."/>
            <person name="Borzym K."/>
            <person name="Heitmann K."/>
            <person name="Rabus R."/>
            <person name="Schlesner H."/>
            <person name="Amann R."/>
            <person name="Reinhardt R."/>
        </authorList>
    </citation>
    <scope>NUCLEOTIDE SEQUENCE [LARGE SCALE GENOMIC DNA]</scope>
    <source>
        <strain evidence="4">DSM 10527 / NCIMB 13988 / SH1</strain>
    </source>
</reference>
<dbReference type="STRING" id="243090.RB8441"/>
<feature type="transmembrane region" description="Helical" evidence="1">
    <location>
        <begin position="148"/>
        <end position="170"/>
    </location>
</feature>
<evidence type="ECO:0000313" key="3">
    <source>
        <dbReference type="EMBL" id="CAD78642.1"/>
    </source>
</evidence>
<gene>
    <name evidence="3" type="ordered locus">RB8441</name>
</gene>
<dbReference type="OrthoDB" id="279966at2"/>
<dbReference type="EnsemblBacteria" id="CAD78642">
    <property type="protein sequence ID" value="CAD78642"/>
    <property type="gene ID" value="RB8441"/>
</dbReference>
<dbReference type="InterPro" id="IPR015889">
    <property type="entry name" value="Intradiol_dOase_core"/>
</dbReference>
<dbReference type="eggNOG" id="COG4219">
    <property type="taxonomic scope" value="Bacteria"/>
</dbReference>
<dbReference type="GO" id="GO:0016702">
    <property type="term" value="F:oxidoreductase activity, acting on single donors with incorporation of molecular oxygen, incorporation of two atoms of oxygen"/>
    <property type="evidence" value="ECO:0007669"/>
    <property type="project" value="InterPro"/>
</dbReference>
<dbReference type="PANTHER" id="PTHR34978:SF3">
    <property type="entry name" value="SLR0241 PROTEIN"/>
    <property type="match status" value="1"/>
</dbReference>
<proteinExistence type="predicted"/>
<dbReference type="GO" id="GO:0005506">
    <property type="term" value="F:iron ion binding"/>
    <property type="evidence" value="ECO:0007669"/>
    <property type="project" value="InterPro"/>
</dbReference>
<dbReference type="AlphaFoldDB" id="Q7UFP0"/>
<dbReference type="CDD" id="cd07341">
    <property type="entry name" value="M56_BlaR1_MecR1_like"/>
    <property type="match status" value="1"/>
</dbReference>
<evidence type="ECO:0000256" key="1">
    <source>
        <dbReference type="SAM" id="Phobius"/>
    </source>
</evidence>
<evidence type="ECO:0000259" key="2">
    <source>
        <dbReference type="Pfam" id="PF05569"/>
    </source>
</evidence>
<feature type="transmembrane region" description="Helical" evidence="1">
    <location>
        <begin position="38"/>
        <end position="55"/>
    </location>
</feature>
<feature type="transmembrane region" description="Helical" evidence="1">
    <location>
        <begin position="357"/>
        <end position="378"/>
    </location>
</feature>
<name>Q7UFP0_RHOBA</name>
<dbReference type="HOGENOM" id="CLU_320010_0_0_0"/>
<dbReference type="InParanoid" id="Q7UFP0"/>
<dbReference type="PANTHER" id="PTHR34978">
    <property type="entry name" value="POSSIBLE SENSOR-TRANSDUCER PROTEIN BLAR"/>
    <property type="match status" value="1"/>
</dbReference>
<keyword evidence="1" id="KW-0472">Membrane</keyword>
<evidence type="ECO:0000313" key="4">
    <source>
        <dbReference type="Proteomes" id="UP000001025"/>
    </source>
</evidence>
<organism evidence="3 4">
    <name type="scientific">Rhodopirellula baltica (strain DSM 10527 / NCIMB 13988 / SH1)</name>
    <dbReference type="NCBI Taxonomy" id="243090"/>
    <lineage>
        <taxon>Bacteria</taxon>
        <taxon>Pseudomonadati</taxon>
        <taxon>Planctomycetota</taxon>
        <taxon>Planctomycetia</taxon>
        <taxon>Pirellulales</taxon>
        <taxon>Pirellulaceae</taxon>
        <taxon>Rhodopirellula</taxon>
    </lineage>
</organism>
<dbReference type="KEGG" id="rba:RB8441"/>
<keyword evidence="1" id="KW-0812">Transmembrane</keyword>
<dbReference type="EMBL" id="BX294147">
    <property type="protein sequence ID" value="CAD78642.1"/>
    <property type="molecule type" value="Genomic_DNA"/>
</dbReference>
<protein>
    <submittedName>
        <fullName evidence="3">Probable penicillinase antirepressor penJ</fullName>
    </submittedName>
</protein>
<accession>Q7UFP0</accession>
<dbReference type="InterPro" id="IPR052173">
    <property type="entry name" value="Beta-lactam_resp_regulator"/>
</dbReference>
<dbReference type="PATRIC" id="fig|243090.15.peg.4062"/>
<keyword evidence="1" id="KW-1133">Transmembrane helix</keyword>
<feature type="domain" description="Peptidase M56" evidence="2">
    <location>
        <begin position="118"/>
        <end position="338"/>
    </location>
</feature>
<dbReference type="InterPro" id="IPR008756">
    <property type="entry name" value="Peptidase_M56"/>
</dbReference>
<sequence>MIWAALVISSIVSLVVMSPAMIAGRKRSHFSATVVNDLWRMGIVLMLILPIALTLRPSSMALWGFAPSSLGTNLPSAISADDVSVATGLNSEFSTAMAGGDVSDSTNVDRSFVGKDRSMPVSALNSAALESSPEMFVRPWAIAETISNLVMAVGWVWFAIASALLIRMLIGYVKVWSMVRAATEVPDPKAMFQLIRLPMKTTLSRARCFHSRDVEVPCVVPCWKPTILLPHDFERWSSDEQTAILQHELCHLLRHDVGWQFLANLLVVLYWFHPLAHHARRQLRRTAEFAADDAVLNAGFSADNYAENLIRIARGLTAHSTVAHLSAAVSEHSVRERVFEVLDLDKSRNPTNPRRRVIGWSISAATLLLLFSFAPSFATDPTEEPNWSQRIAMIRQAHPWIRLSDSFADEIERRQKIHRGERIDVRGQVLAKDQTPVAGALVLLRQRTNTTWMRGFQSYQQATFAYSWTDQNGAYDLRSIPTPWRGWNQSTAWETLILSPDHCVGTRVHPPGDLKFDDKTILLEPYQTISARFVDANNQPLPMQLNLAVLVDGRETSQSFNSLDFYDMNLMGSELPGLMQANEAGEVTIGGLPPNRLAVFNCFSPTNELFSFASQSTTMLRIATSPAGVRDPLIPLSNSRGSGEVHPFVENGVVMQTNETIEQLGGLREERLQLVPEVFGATDRRWGMQSDWVRGRSKDDITVDSRDYRVVKVKVVDAETKRPLPSVYVDWCDERRRPIRGPEDLDGHFPHTLTDDEGHAELVVPIEDVKVFAAGRYLGYQTAYDRLHANPAEPTSNPPLEQWVRSLTASTEDNEVTFELQPVTPLTVRCMDTNGDPVSADIAATDLAGSVNGFWKSATNQSGIASVPLLPTFESVRIDVQAGDLAPQSRTVDIGPENSIIEFILAP</sequence>
<dbReference type="Gene3D" id="2.60.130.10">
    <property type="entry name" value="Aromatic compound dioxygenase"/>
    <property type="match status" value="1"/>
</dbReference>